<proteinExistence type="predicted"/>
<dbReference type="Pfam" id="PF07228">
    <property type="entry name" value="SpoIIE"/>
    <property type="match status" value="1"/>
</dbReference>
<dbReference type="Gene3D" id="3.60.40.10">
    <property type="entry name" value="PPM-type phosphatase domain"/>
    <property type="match status" value="1"/>
</dbReference>
<dbReference type="PANTHER" id="PTHR43102">
    <property type="entry name" value="SLR1143 PROTEIN"/>
    <property type="match status" value="1"/>
</dbReference>
<dbReference type="SMART" id="SM00065">
    <property type="entry name" value="GAF"/>
    <property type="match status" value="1"/>
</dbReference>
<dbReference type="EMBL" id="JAERWL010000015">
    <property type="protein sequence ID" value="MBM9478114.1"/>
    <property type="molecule type" value="Genomic_DNA"/>
</dbReference>
<dbReference type="SMART" id="SM00331">
    <property type="entry name" value="PP2C_SIG"/>
    <property type="match status" value="1"/>
</dbReference>
<dbReference type="Pfam" id="PF01590">
    <property type="entry name" value="GAF"/>
    <property type="match status" value="1"/>
</dbReference>
<evidence type="ECO:0000313" key="3">
    <source>
        <dbReference type="EMBL" id="MBM9478114.1"/>
    </source>
</evidence>
<dbReference type="Gene3D" id="3.30.450.40">
    <property type="match status" value="1"/>
</dbReference>
<dbReference type="Proteomes" id="UP000663801">
    <property type="component" value="Unassembled WGS sequence"/>
</dbReference>
<organism evidence="3 4">
    <name type="scientific">Nakamurella flavida</name>
    <dbReference type="NCBI Taxonomy" id="363630"/>
    <lineage>
        <taxon>Bacteria</taxon>
        <taxon>Bacillati</taxon>
        <taxon>Actinomycetota</taxon>
        <taxon>Actinomycetes</taxon>
        <taxon>Nakamurellales</taxon>
        <taxon>Nakamurellaceae</taxon>
        <taxon>Nakamurella</taxon>
    </lineage>
</organism>
<dbReference type="InterPro" id="IPR001932">
    <property type="entry name" value="PPM-type_phosphatase-like_dom"/>
</dbReference>
<evidence type="ECO:0000313" key="4">
    <source>
        <dbReference type="Proteomes" id="UP000663801"/>
    </source>
</evidence>
<dbReference type="InterPro" id="IPR036457">
    <property type="entry name" value="PPM-type-like_dom_sf"/>
</dbReference>
<dbReference type="PANTHER" id="PTHR43102:SF2">
    <property type="entry name" value="GAF DOMAIN-CONTAINING PROTEIN"/>
    <property type="match status" value="1"/>
</dbReference>
<dbReference type="InterPro" id="IPR003018">
    <property type="entry name" value="GAF"/>
</dbReference>
<dbReference type="SUPFAM" id="SSF81606">
    <property type="entry name" value="PP2C-like"/>
    <property type="match status" value="1"/>
</dbReference>
<feature type="domain" description="GAF" evidence="1">
    <location>
        <begin position="31"/>
        <end position="172"/>
    </location>
</feature>
<protein>
    <submittedName>
        <fullName evidence="3">SpoIIE family protein phosphatase</fullName>
    </submittedName>
</protein>
<evidence type="ECO:0000259" key="1">
    <source>
        <dbReference type="SMART" id="SM00065"/>
    </source>
</evidence>
<comment type="caution">
    <text evidence="3">The sequence shown here is derived from an EMBL/GenBank/DDBJ whole genome shotgun (WGS) entry which is preliminary data.</text>
</comment>
<accession>A0A938YRH4</accession>
<dbReference type="AlphaFoldDB" id="A0A938YRH4"/>
<reference evidence="3" key="1">
    <citation type="submission" date="2021-01" db="EMBL/GenBank/DDBJ databases">
        <title>KCTC 19127 draft genome.</title>
        <authorList>
            <person name="An D."/>
        </authorList>
    </citation>
    <scope>NUCLEOTIDE SEQUENCE</scope>
    <source>
        <strain evidence="3">KCTC 19127</strain>
    </source>
</reference>
<feature type="domain" description="PPM-type phosphatase" evidence="2">
    <location>
        <begin position="186"/>
        <end position="392"/>
    </location>
</feature>
<name>A0A938YRH4_9ACTN</name>
<dbReference type="RefSeq" id="WP_205258236.1">
    <property type="nucleotide sequence ID" value="NZ_BAAAPV010000002.1"/>
</dbReference>
<gene>
    <name evidence="3" type="ORF">JL107_16820</name>
</gene>
<evidence type="ECO:0000259" key="2">
    <source>
        <dbReference type="SMART" id="SM00331"/>
    </source>
</evidence>
<sequence length="394" mass="42703">MELDAIRSTPANAVEVDRLSALRELRLMDTPPEERFDRITRLAREIFDMPIAAVSLIGADRQFIKSGQGAVADAPRAHTFCGTTVTMPTALIVADADEDPRFSGSPLVTGDPHLRFYAGFPLTVSGGHRIGALCVMDTQPREFGPAQVDLLEEMARWVELELSTAERLDHASAVQQTLTAADLPELPGFQFAELSVPTLGLRGDFADWRTVPDGIEVTLGDVMNKGEVAGLLAATVRATVRALARHVPFPTVVTEACALVEKDLHRTDSYATLFHARLNRDGWLEFLDAGLGLMVVVRAWGGHRHLPTRDLPFGIVDGSGATPNSLWLEIGDTVLVFTDGLLGLWDGSLRHLSDLEAMVRSSNDAGEVVARLGAMAGEQARTKDITALVIRRVS</sequence>
<keyword evidence="4" id="KW-1185">Reference proteome</keyword>
<dbReference type="SUPFAM" id="SSF55781">
    <property type="entry name" value="GAF domain-like"/>
    <property type="match status" value="1"/>
</dbReference>
<dbReference type="InterPro" id="IPR029016">
    <property type="entry name" value="GAF-like_dom_sf"/>
</dbReference>